<dbReference type="Gene3D" id="3.40.50.10320">
    <property type="entry name" value="LmbE-like"/>
    <property type="match status" value="1"/>
</dbReference>
<sequence length="240" mass="25959">MTETRPAAMPEDWNRALAVVAHPDDLEYGTAGAIARWTRQGKSVVYLLASHGEAGIDSMPPEEAGPLRTREQRAAARVVGVEEVEFLDHPDGLIENGIPLRRDIAAAIRRHRPELVLTINHRDTFDGGGFNMADHRHVGAATLDAVRDAANRWLFRDLGLDPWGGVRWIAVSGSPSPTHAVDITGTFDLAVASLREHKAYLAALGGGEMAEPEPFLRRFAAAAGESAGVPLACTFELFEV</sequence>
<dbReference type="Pfam" id="PF02585">
    <property type="entry name" value="PIG-L"/>
    <property type="match status" value="1"/>
</dbReference>
<protein>
    <submittedName>
        <fullName evidence="2">LmbE family N-acetylglucosaminyl deacetylase</fullName>
    </submittedName>
</protein>
<proteinExistence type="predicted"/>
<reference evidence="2 3" key="1">
    <citation type="submission" date="2020-03" db="EMBL/GenBank/DDBJ databases">
        <title>Sequencing the genomes of 1000 actinobacteria strains.</title>
        <authorList>
            <person name="Klenk H.-P."/>
        </authorList>
    </citation>
    <scope>NUCLEOTIDE SEQUENCE [LARGE SCALE GENOMIC DNA]</scope>
    <source>
        <strain evidence="2 3">DSM 45668</strain>
    </source>
</reference>
<dbReference type="InterPro" id="IPR024078">
    <property type="entry name" value="LmbE-like_dom_sf"/>
</dbReference>
<evidence type="ECO:0000313" key="2">
    <source>
        <dbReference type="EMBL" id="NIH81812.1"/>
    </source>
</evidence>
<keyword evidence="1" id="KW-0862">Zinc</keyword>
<evidence type="ECO:0000256" key="1">
    <source>
        <dbReference type="ARBA" id="ARBA00022833"/>
    </source>
</evidence>
<comment type="caution">
    <text evidence="2">The sequence shown here is derived from an EMBL/GenBank/DDBJ whole genome shotgun (WGS) entry which is preliminary data.</text>
</comment>
<evidence type="ECO:0000313" key="3">
    <source>
        <dbReference type="Proteomes" id="UP000754495"/>
    </source>
</evidence>
<organism evidence="2 3">
    <name type="scientific">Amycolatopsis viridis</name>
    <dbReference type="NCBI Taxonomy" id="185678"/>
    <lineage>
        <taxon>Bacteria</taxon>
        <taxon>Bacillati</taxon>
        <taxon>Actinomycetota</taxon>
        <taxon>Actinomycetes</taxon>
        <taxon>Pseudonocardiales</taxon>
        <taxon>Pseudonocardiaceae</taxon>
        <taxon>Amycolatopsis</taxon>
    </lineage>
</organism>
<dbReference type="SUPFAM" id="SSF102588">
    <property type="entry name" value="LmbE-like"/>
    <property type="match status" value="1"/>
</dbReference>
<dbReference type="PANTHER" id="PTHR12993">
    <property type="entry name" value="N-ACETYLGLUCOSAMINYL-PHOSPHATIDYLINOSITOL DE-N-ACETYLASE-RELATED"/>
    <property type="match status" value="1"/>
</dbReference>
<dbReference type="InterPro" id="IPR003737">
    <property type="entry name" value="GlcNAc_PI_deacetylase-related"/>
</dbReference>
<accession>A0ABX0SXW2</accession>
<dbReference type="PANTHER" id="PTHR12993:SF28">
    <property type="entry name" value="LMBE FAMILY PROTEIN"/>
    <property type="match status" value="1"/>
</dbReference>
<gene>
    <name evidence="2" type="ORF">FHX46_004342</name>
</gene>
<keyword evidence="3" id="KW-1185">Reference proteome</keyword>
<dbReference type="RefSeq" id="WP_167118138.1">
    <property type="nucleotide sequence ID" value="NZ_JAANOU010000001.1"/>
</dbReference>
<dbReference type="Proteomes" id="UP000754495">
    <property type="component" value="Unassembled WGS sequence"/>
</dbReference>
<dbReference type="EMBL" id="JAANOU010000001">
    <property type="protein sequence ID" value="NIH81812.1"/>
    <property type="molecule type" value="Genomic_DNA"/>
</dbReference>
<name>A0ABX0SXW2_9PSEU</name>